<gene>
    <name evidence="5" type="ORF">P879_03655</name>
</gene>
<dbReference type="InterPro" id="IPR029021">
    <property type="entry name" value="Prot-tyrosine_phosphatase-like"/>
</dbReference>
<proteinExistence type="predicted"/>
<evidence type="ECO:0000313" key="5">
    <source>
        <dbReference type="EMBL" id="KAF8569613.1"/>
    </source>
</evidence>
<dbReference type="Gene3D" id="3.40.525.10">
    <property type="entry name" value="CRAL-TRIO lipid binding domain"/>
    <property type="match status" value="1"/>
</dbReference>
<feature type="region of interest" description="Disordered" evidence="1">
    <location>
        <begin position="446"/>
        <end position="465"/>
    </location>
</feature>
<dbReference type="InterPro" id="IPR036865">
    <property type="entry name" value="CRAL-TRIO_dom_sf"/>
</dbReference>
<dbReference type="EMBL" id="JTDF01001728">
    <property type="protein sequence ID" value="KAF8569613.1"/>
    <property type="molecule type" value="Genomic_DNA"/>
</dbReference>
<sequence length="857" mass="96749">MTGDDLTSAEIQEFISRVKILPGCTDISEDEAEKAAVLFLRARKHDINRAVELYKANKRMRYTENVDTIDPLDEGVRKELLSGKFTVLPSAGTMDDDNQAATVAIFTANRHWPPLTTHRDTLKGVLYQLDIAMMELPALTLILVPSAGTMDDDNQAATVAIFTANRHWPPLTTHRDTLKGVLYQLDIAMMDDQSQRKGLIVLYDMRDAKYANFDYHLCIKLLNLFKGIYPARLRKVIIVEAPMWFRAPFGVLRLFVKEKMRDRISTVDFDELHVHLTPSLIQRVFQQLTRHRHFDWLRTCLEKSGHAAQLPPDYFITPQPVYRSLGSGDILECDRISCSSLRHDSVKDYAHQSRYRRSSENYLSAIDSPSVSGHILVADNGYTQTVVPPLSRHDSGSLNRMLTSMYSTVHHSTRTHHSLHSPTAMDHFGRRSFRVSKFRLRNNNGLHALSTSKSSDTNSTDSRGPACVKHLNETDPMSPTRLAVPEFIARVQVLGSIGLCAEFESLFKDRPVHGSCDRFMLADNRRRNRYLDVPCLDATAVELSDGTYLHANWVHGYRSPRAYILAQGPLDCTRRDFWMAVWEHRVPVIVMLTKIVEGQRVKCAPYWPSRSRLYSNTSSSCLRSSDTSHLLGMGNSDHDLWSADSQEDSSSSAYYGEFQVTNIDETVEANGLYRRTRLSIRRRSSIYSADRRSTKRSDCSPNPTLPVELPEQSFVVDHLFYLGWPDFDVPSDSDGFLTFLSEVRQLHQARCDELGAALCTKVESHAEHQVSQNFPLLIHCSAGIGRTGTFVTVDICLQQAINEGYLDVPDVVSRLRDQRAGAVQVPKQYAFIHSALSSSLTRLNNGTIQTSSSISSS</sequence>
<dbReference type="InterPro" id="IPR000242">
    <property type="entry name" value="PTP_cat"/>
</dbReference>
<comment type="caution">
    <text evidence="5">The sequence shown here is derived from an EMBL/GenBank/DDBJ whole genome shotgun (WGS) entry which is preliminary data.</text>
</comment>
<name>A0A8T0DPE3_9TREM</name>
<dbReference type="Pfam" id="PF00102">
    <property type="entry name" value="Y_phosphatase"/>
    <property type="match status" value="2"/>
</dbReference>
<dbReference type="AlphaFoldDB" id="A0A8T0DPE3"/>
<dbReference type="CDD" id="cd00170">
    <property type="entry name" value="SEC14"/>
    <property type="match status" value="1"/>
</dbReference>
<dbReference type="SMART" id="SM00516">
    <property type="entry name" value="SEC14"/>
    <property type="match status" value="1"/>
</dbReference>
<evidence type="ECO:0000259" key="2">
    <source>
        <dbReference type="PROSITE" id="PS50055"/>
    </source>
</evidence>
<dbReference type="SMART" id="SM00404">
    <property type="entry name" value="PTPc_motif"/>
    <property type="match status" value="1"/>
</dbReference>
<dbReference type="InterPro" id="IPR050348">
    <property type="entry name" value="Protein-Tyr_Phosphatase"/>
</dbReference>
<evidence type="ECO:0000313" key="6">
    <source>
        <dbReference type="Proteomes" id="UP000699462"/>
    </source>
</evidence>
<feature type="domain" description="Tyrosine specific protein phosphatases" evidence="3">
    <location>
        <begin position="737"/>
        <end position="830"/>
    </location>
</feature>
<evidence type="ECO:0000259" key="4">
    <source>
        <dbReference type="PROSITE" id="PS50191"/>
    </source>
</evidence>
<dbReference type="PROSITE" id="PS50056">
    <property type="entry name" value="TYR_PHOSPHATASE_2"/>
    <property type="match status" value="1"/>
</dbReference>
<feature type="domain" description="CRAL-TRIO" evidence="4">
    <location>
        <begin position="128"/>
        <end position="293"/>
    </location>
</feature>
<dbReference type="Gene3D" id="3.90.190.10">
    <property type="entry name" value="Protein tyrosine phosphatase superfamily"/>
    <property type="match status" value="1"/>
</dbReference>
<evidence type="ECO:0000256" key="1">
    <source>
        <dbReference type="SAM" id="MobiDB-lite"/>
    </source>
</evidence>
<organism evidence="5 6">
    <name type="scientific">Paragonimus westermani</name>
    <dbReference type="NCBI Taxonomy" id="34504"/>
    <lineage>
        <taxon>Eukaryota</taxon>
        <taxon>Metazoa</taxon>
        <taxon>Spiralia</taxon>
        <taxon>Lophotrochozoa</taxon>
        <taxon>Platyhelminthes</taxon>
        <taxon>Trematoda</taxon>
        <taxon>Digenea</taxon>
        <taxon>Plagiorchiida</taxon>
        <taxon>Troglotremata</taxon>
        <taxon>Troglotrematidae</taxon>
        <taxon>Paragonimus</taxon>
    </lineage>
</organism>
<dbReference type="InterPro" id="IPR001251">
    <property type="entry name" value="CRAL-TRIO_dom"/>
</dbReference>
<dbReference type="PANTHER" id="PTHR19134">
    <property type="entry name" value="RECEPTOR-TYPE TYROSINE-PROTEIN PHOSPHATASE"/>
    <property type="match status" value="1"/>
</dbReference>
<evidence type="ECO:0008006" key="7">
    <source>
        <dbReference type="Google" id="ProtNLM"/>
    </source>
</evidence>
<dbReference type="PROSITE" id="PS00383">
    <property type="entry name" value="TYR_PHOSPHATASE_1"/>
    <property type="match status" value="1"/>
</dbReference>
<dbReference type="Pfam" id="PF00650">
    <property type="entry name" value="CRAL_TRIO"/>
    <property type="match status" value="1"/>
</dbReference>
<feature type="compositionally biased region" description="Low complexity" evidence="1">
    <location>
        <begin position="450"/>
        <end position="462"/>
    </location>
</feature>
<dbReference type="PROSITE" id="PS50055">
    <property type="entry name" value="TYR_PHOSPHATASE_PTP"/>
    <property type="match status" value="1"/>
</dbReference>
<dbReference type="PROSITE" id="PS50191">
    <property type="entry name" value="CRAL_TRIO"/>
    <property type="match status" value="1"/>
</dbReference>
<accession>A0A8T0DPE3</accession>
<dbReference type="SUPFAM" id="SSF52087">
    <property type="entry name" value="CRAL/TRIO domain"/>
    <property type="match status" value="1"/>
</dbReference>
<evidence type="ECO:0000259" key="3">
    <source>
        <dbReference type="PROSITE" id="PS50056"/>
    </source>
</evidence>
<dbReference type="PRINTS" id="PR00700">
    <property type="entry name" value="PRTYPHPHTASE"/>
</dbReference>
<keyword evidence="6" id="KW-1185">Reference proteome</keyword>
<dbReference type="PANTHER" id="PTHR19134:SF534">
    <property type="entry name" value="LD27988P"/>
    <property type="match status" value="1"/>
</dbReference>
<dbReference type="SMART" id="SM00194">
    <property type="entry name" value="PTPc"/>
    <property type="match status" value="1"/>
</dbReference>
<dbReference type="InterPro" id="IPR003595">
    <property type="entry name" value="Tyr_Pase_cat"/>
</dbReference>
<dbReference type="Proteomes" id="UP000699462">
    <property type="component" value="Unassembled WGS sequence"/>
</dbReference>
<dbReference type="SUPFAM" id="SSF52799">
    <property type="entry name" value="(Phosphotyrosine protein) phosphatases II"/>
    <property type="match status" value="1"/>
</dbReference>
<dbReference type="GO" id="GO:0004725">
    <property type="term" value="F:protein tyrosine phosphatase activity"/>
    <property type="evidence" value="ECO:0007669"/>
    <property type="project" value="InterPro"/>
</dbReference>
<dbReference type="InterPro" id="IPR000387">
    <property type="entry name" value="Tyr_Pase_dom"/>
</dbReference>
<protein>
    <recommendedName>
        <fullName evidence="7">Tyrosine-protein phosphatase non-receptor type 9</fullName>
    </recommendedName>
</protein>
<dbReference type="InterPro" id="IPR016130">
    <property type="entry name" value="Tyr_Pase_AS"/>
</dbReference>
<dbReference type="OrthoDB" id="6277409at2759"/>
<reference evidence="5 6" key="1">
    <citation type="submission" date="2019-07" db="EMBL/GenBank/DDBJ databases">
        <title>Annotation for the trematode Paragonimus westermani.</title>
        <authorList>
            <person name="Choi Y.-J."/>
        </authorList>
    </citation>
    <scope>NUCLEOTIDE SEQUENCE [LARGE SCALE GENOMIC DNA]</scope>
    <source>
        <strain evidence="5">180907_Pwestermani</strain>
    </source>
</reference>
<feature type="domain" description="Tyrosine-protein phosphatase" evidence="2">
    <location>
        <begin position="499"/>
        <end position="839"/>
    </location>
</feature>